<dbReference type="PANTHER" id="PTHR24198">
    <property type="entry name" value="ANKYRIN REPEAT AND PROTEIN KINASE DOMAIN-CONTAINING PROTEIN"/>
    <property type="match status" value="1"/>
</dbReference>
<proteinExistence type="predicted"/>
<sequence length="479" mass="53141">MSNTHDISHFERLPNEIHANIAWYCSKQTTARISKASHTLRDVYSDLLYRNDVEHEDCNAMFAIAQTGEVESFEKLVHFSKAVLNKPMPDFNRYKVVFGDQRIMVSAALSQAFQIPRLLPKHPELYYTSLHLAVQHGNHAAAAYLLQRGVHVNAVAIMPDPIFRPEKSVTDLFYTALHMAVCRNDLAMCQLLVNNGASMLSDPQNSNRRTVLHVAALCGHATIVKWLVQSGHVTINALYQSFGPRSVVQCAGSTRKGARILGLLQHLGADVTPAADVMVQSGKFSALLDFIWDSELRKRPGDDGTAFETQLLRKVLSMPPVRTSNESRLWTRVVVDLLDMGANVRHVTREGRTPLHLLLAHSGATPDLVVRFLEKGADPNAFYTPKKLNMLAYYMYVTQRSADDSRSVFSESNIAYEGSIVHGMINTLLDHGTDINACDYGLSALSWAVYLVCISGNTGPLTHLITRGANPSIGRSVYN</sequence>
<dbReference type="EMBL" id="JAQQWM010000007">
    <property type="protein sequence ID" value="KAK8057597.1"/>
    <property type="molecule type" value="Genomic_DNA"/>
</dbReference>
<keyword evidence="1" id="KW-0677">Repeat</keyword>
<dbReference type="Pfam" id="PF00023">
    <property type="entry name" value="Ank"/>
    <property type="match status" value="2"/>
</dbReference>
<dbReference type="Pfam" id="PF12796">
    <property type="entry name" value="Ank_2"/>
    <property type="match status" value="1"/>
</dbReference>
<comment type="caution">
    <text evidence="4">The sequence shown here is derived from an EMBL/GenBank/DDBJ whole genome shotgun (WGS) entry which is preliminary data.</text>
</comment>
<dbReference type="InterPro" id="IPR002110">
    <property type="entry name" value="Ankyrin_rpt"/>
</dbReference>
<dbReference type="SUPFAM" id="SSF48403">
    <property type="entry name" value="Ankyrin repeat"/>
    <property type="match status" value="2"/>
</dbReference>
<dbReference type="SMART" id="SM00248">
    <property type="entry name" value="ANK"/>
    <property type="match status" value="6"/>
</dbReference>
<evidence type="ECO:0000313" key="4">
    <source>
        <dbReference type="EMBL" id="KAK8057597.1"/>
    </source>
</evidence>
<dbReference type="Proteomes" id="UP001446871">
    <property type="component" value="Unassembled WGS sequence"/>
</dbReference>
<reference evidence="4 5" key="1">
    <citation type="submission" date="2023-01" db="EMBL/GenBank/DDBJ databases">
        <title>Analysis of 21 Apiospora genomes using comparative genomics revels a genus with tremendous synthesis potential of carbohydrate active enzymes and secondary metabolites.</title>
        <authorList>
            <person name="Sorensen T."/>
        </authorList>
    </citation>
    <scope>NUCLEOTIDE SEQUENCE [LARGE SCALE GENOMIC DNA]</scope>
    <source>
        <strain evidence="4 5">CBS 83171</strain>
    </source>
</reference>
<feature type="repeat" description="ANK" evidence="3">
    <location>
        <begin position="350"/>
        <end position="384"/>
    </location>
</feature>
<accession>A0ABR1UFC3</accession>
<keyword evidence="2 3" id="KW-0040">ANK repeat</keyword>
<gene>
    <name evidence="4" type="ORF">PG996_011534</name>
</gene>
<name>A0ABR1UFC3_9PEZI</name>
<evidence type="ECO:0000313" key="5">
    <source>
        <dbReference type="Proteomes" id="UP001446871"/>
    </source>
</evidence>
<feature type="repeat" description="ANK" evidence="3">
    <location>
        <begin position="207"/>
        <end position="231"/>
    </location>
</feature>
<evidence type="ECO:0000256" key="1">
    <source>
        <dbReference type="ARBA" id="ARBA00022737"/>
    </source>
</evidence>
<dbReference type="PANTHER" id="PTHR24198:SF165">
    <property type="entry name" value="ANKYRIN REPEAT-CONTAINING PROTEIN-RELATED"/>
    <property type="match status" value="1"/>
</dbReference>
<dbReference type="PROSITE" id="PS50088">
    <property type="entry name" value="ANK_REPEAT"/>
    <property type="match status" value="3"/>
</dbReference>
<dbReference type="InterPro" id="IPR036770">
    <property type="entry name" value="Ankyrin_rpt-contain_sf"/>
</dbReference>
<keyword evidence="5" id="KW-1185">Reference proteome</keyword>
<evidence type="ECO:0000256" key="2">
    <source>
        <dbReference type="ARBA" id="ARBA00023043"/>
    </source>
</evidence>
<dbReference type="Gene3D" id="1.25.40.20">
    <property type="entry name" value="Ankyrin repeat-containing domain"/>
    <property type="match status" value="2"/>
</dbReference>
<organism evidence="4 5">
    <name type="scientific">Apiospora saccharicola</name>
    <dbReference type="NCBI Taxonomy" id="335842"/>
    <lineage>
        <taxon>Eukaryota</taxon>
        <taxon>Fungi</taxon>
        <taxon>Dikarya</taxon>
        <taxon>Ascomycota</taxon>
        <taxon>Pezizomycotina</taxon>
        <taxon>Sordariomycetes</taxon>
        <taxon>Xylariomycetidae</taxon>
        <taxon>Amphisphaeriales</taxon>
        <taxon>Apiosporaceae</taxon>
        <taxon>Apiospora</taxon>
    </lineage>
</organism>
<evidence type="ECO:0000256" key="3">
    <source>
        <dbReference type="PROSITE-ProRule" id="PRU00023"/>
    </source>
</evidence>
<dbReference type="PROSITE" id="PS50297">
    <property type="entry name" value="ANK_REP_REGION"/>
    <property type="match status" value="3"/>
</dbReference>
<feature type="repeat" description="ANK" evidence="3">
    <location>
        <begin position="125"/>
        <end position="157"/>
    </location>
</feature>
<protein>
    <submittedName>
        <fullName evidence="4">Ankyrin</fullName>
    </submittedName>
</protein>